<dbReference type="OrthoDB" id="6928805at2"/>
<dbReference type="InterPro" id="IPR005545">
    <property type="entry name" value="YCII"/>
</dbReference>
<dbReference type="RefSeq" id="WP_112881677.1">
    <property type="nucleotide sequence ID" value="NZ_QLUW01000001.1"/>
</dbReference>
<organism evidence="3 4">
    <name type="scientific">Paenibacillus montanisoli</name>
    <dbReference type="NCBI Taxonomy" id="2081970"/>
    <lineage>
        <taxon>Bacteria</taxon>
        <taxon>Bacillati</taxon>
        <taxon>Bacillota</taxon>
        <taxon>Bacilli</taxon>
        <taxon>Bacillales</taxon>
        <taxon>Paenibacillaceae</taxon>
        <taxon>Paenibacillus</taxon>
    </lineage>
</organism>
<reference evidence="3 4" key="1">
    <citation type="submission" date="2018-06" db="EMBL/GenBank/DDBJ databases">
        <title>Paenibacillus montanisoli sp. nov., isolated from mountain area soil.</title>
        <authorList>
            <person name="Wu M."/>
        </authorList>
    </citation>
    <scope>NUCLEOTIDE SEQUENCE [LARGE SCALE GENOMIC DNA]</scope>
    <source>
        <strain evidence="3 4">RA17</strain>
    </source>
</reference>
<dbReference type="AlphaFoldDB" id="A0A328UDX3"/>
<protein>
    <recommendedName>
        <fullName evidence="2">YCII-related domain-containing protein</fullName>
    </recommendedName>
</protein>
<evidence type="ECO:0000259" key="2">
    <source>
        <dbReference type="Pfam" id="PF03795"/>
    </source>
</evidence>
<dbReference type="EMBL" id="QLUW01000001">
    <property type="protein sequence ID" value="RAP78554.1"/>
    <property type="molecule type" value="Genomic_DNA"/>
</dbReference>
<comment type="caution">
    <text evidence="3">The sequence shown here is derived from an EMBL/GenBank/DDBJ whole genome shotgun (WGS) entry which is preliminary data.</text>
</comment>
<evidence type="ECO:0000313" key="3">
    <source>
        <dbReference type="EMBL" id="RAP78554.1"/>
    </source>
</evidence>
<proteinExistence type="inferred from homology"/>
<dbReference type="Proteomes" id="UP000249260">
    <property type="component" value="Unassembled WGS sequence"/>
</dbReference>
<name>A0A328UDX3_9BACL</name>
<accession>A0A328UDX3</accession>
<dbReference type="Pfam" id="PF03795">
    <property type="entry name" value="YCII"/>
    <property type="match status" value="1"/>
</dbReference>
<dbReference type="Gene3D" id="3.30.70.1060">
    <property type="entry name" value="Dimeric alpha+beta barrel"/>
    <property type="match status" value="1"/>
</dbReference>
<sequence length="107" mass="12127">MSDNTASNPGKMHFMLWSMPPRSTFHQDMTVEERKIMQQHIAYWTDRQNQGIALVFGPVLKPNDPHGLAIIEVENADQVPQLIAEDPAVIAGVMTMDYYQMMAVLPK</sequence>
<keyword evidence="4" id="KW-1185">Reference proteome</keyword>
<dbReference type="SUPFAM" id="SSF54909">
    <property type="entry name" value="Dimeric alpha+beta barrel"/>
    <property type="match status" value="1"/>
</dbReference>
<evidence type="ECO:0000313" key="4">
    <source>
        <dbReference type="Proteomes" id="UP000249260"/>
    </source>
</evidence>
<dbReference type="InterPro" id="IPR011008">
    <property type="entry name" value="Dimeric_a/b-barrel"/>
</dbReference>
<feature type="domain" description="YCII-related" evidence="2">
    <location>
        <begin position="27"/>
        <end position="94"/>
    </location>
</feature>
<evidence type="ECO:0000256" key="1">
    <source>
        <dbReference type="ARBA" id="ARBA00007689"/>
    </source>
</evidence>
<comment type="similarity">
    <text evidence="1">Belongs to the YciI family.</text>
</comment>
<gene>
    <name evidence="3" type="ORF">DL346_09080</name>
</gene>